<feature type="transmembrane region" description="Helical" evidence="6">
    <location>
        <begin position="244"/>
        <end position="264"/>
    </location>
</feature>
<dbReference type="Proteomes" id="UP000075398">
    <property type="component" value="Unassembled WGS sequence"/>
</dbReference>
<dbReference type="InterPro" id="IPR001626">
    <property type="entry name" value="ABC_TroCD"/>
</dbReference>
<evidence type="ECO:0000256" key="1">
    <source>
        <dbReference type="ARBA" id="ARBA00004141"/>
    </source>
</evidence>
<feature type="transmembrane region" description="Helical" evidence="6">
    <location>
        <begin position="169"/>
        <end position="186"/>
    </location>
</feature>
<dbReference type="PANTHER" id="PTHR30477">
    <property type="entry name" value="ABC-TRANSPORTER METAL-BINDING PROTEIN"/>
    <property type="match status" value="1"/>
</dbReference>
<feature type="transmembrane region" description="Helical" evidence="6">
    <location>
        <begin position="6"/>
        <end position="27"/>
    </location>
</feature>
<feature type="transmembrane region" description="Helical" evidence="6">
    <location>
        <begin position="60"/>
        <end position="77"/>
    </location>
</feature>
<evidence type="ECO:0000313" key="8">
    <source>
        <dbReference type="Proteomes" id="UP000075398"/>
    </source>
</evidence>
<comment type="subcellular location">
    <subcellularLocation>
        <location evidence="1">Membrane</location>
        <topology evidence="1">Multi-pass membrane protein</topology>
    </subcellularLocation>
</comment>
<dbReference type="PANTHER" id="PTHR30477:SF18">
    <property type="entry name" value="METAL TRANSPORT SYSTEM MEMBRANE PROTEIN CT_417-RELATED"/>
    <property type="match status" value="1"/>
</dbReference>
<gene>
    <name evidence="7" type="ORF">AMQ22_00829</name>
</gene>
<accession>A0A150J5N9</accession>
<comment type="similarity">
    <text evidence="2">Belongs to the ABC-3 integral membrane protein family.</text>
</comment>
<feature type="transmembrane region" description="Helical" evidence="6">
    <location>
        <begin position="34"/>
        <end position="54"/>
    </location>
</feature>
<dbReference type="GO" id="GO:0043190">
    <property type="term" value="C:ATP-binding cassette (ABC) transporter complex"/>
    <property type="evidence" value="ECO:0007669"/>
    <property type="project" value="InterPro"/>
</dbReference>
<keyword evidence="4 6" id="KW-1133">Transmembrane helix</keyword>
<dbReference type="PATRIC" id="fig|1705409.3.peg.849"/>
<dbReference type="Gene3D" id="1.10.3470.10">
    <property type="entry name" value="ABC transporter involved in vitamin B12 uptake, BtuC"/>
    <property type="match status" value="1"/>
</dbReference>
<protein>
    <submittedName>
        <fullName evidence="7">High-affinity zinc transporter membrane component</fullName>
    </submittedName>
</protein>
<dbReference type="GO" id="GO:0055085">
    <property type="term" value="P:transmembrane transport"/>
    <property type="evidence" value="ECO:0007669"/>
    <property type="project" value="InterPro"/>
</dbReference>
<name>A0A150J5N9_9EURY</name>
<dbReference type="Pfam" id="PF00950">
    <property type="entry name" value="ABC-3"/>
    <property type="match status" value="1"/>
</dbReference>
<feature type="transmembrane region" description="Helical" evidence="6">
    <location>
        <begin position="89"/>
        <end position="108"/>
    </location>
</feature>
<evidence type="ECO:0000256" key="6">
    <source>
        <dbReference type="SAM" id="Phobius"/>
    </source>
</evidence>
<dbReference type="SUPFAM" id="SSF81345">
    <property type="entry name" value="ABC transporter involved in vitamin B12 uptake, BtuC"/>
    <property type="match status" value="1"/>
</dbReference>
<comment type="caution">
    <text evidence="7">The sequence shown here is derived from an EMBL/GenBank/DDBJ whole genome shotgun (WGS) entry which is preliminary data.</text>
</comment>
<dbReference type="EMBL" id="LNGC01000024">
    <property type="protein sequence ID" value="KYC52425.1"/>
    <property type="molecule type" value="Genomic_DNA"/>
</dbReference>
<dbReference type="AlphaFoldDB" id="A0A150J5N9"/>
<feature type="transmembrane region" description="Helical" evidence="6">
    <location>
        <begin position="217"/>
        <end position="238"/>
    </location>
</feature>
<organism evidence="7 8">
    <name type="scientific">Candidatus Methanofastidiosum methylothiophilum</name>
    <dbReference type="NCBI Taxonomy" id="1705564"/>
    <lineage>
        <taxon>Archaea</taxon>
        <taxon>Methanobacteriati</taxon>
        <taxon>Methanobacteriota</taxon>
        <taxon>Stenosarchaea group</taxon>
        <taxon>Candidatus Methanofastidiosia</taxon>
        <taxon>Candidatus Methanofastidiosales</taxon>
        <taxon>Candidatus Methanofastidiosaceae</taxon>
        <taxon>Candidatus Methanofastidiosum</taxon>
    </lineage>
</organism>
<evidence type="ECO:0000256" key="2">
    <source>
        <dbReference type="ARBA" id="ARBA00008034"/>
    </source>
</evidence>
<sequence length="267" mass="28737">MVFQYAFFQNAVMAGIFAAIACGVIGSYVVVKRLVFISGGISHAAFGGIGLGLFLGYNPLLTAIIFSVFSSSILGIISKKAYQREDTLIGAMWAIGMAFGIFMIYQTPGYVPDLASYLFGNILTVSRIDILIMIALNIIIALIVFIRYNEFLAFSFDEEFSEVTNVPVMKTYIVLLSLVALTVVVLVSVVGIILAMALLTLPAATASLFTNSLKKMIIFSILIGIGYMLLGIGMSFFLNQPSGATIVLISGISYLAILGIKSLIRKS</sequence>
<reference evidence="7 8" key="1">
    <citation type="journal article" date="2016" name="ISME J.">
        <title>Chasing the elusive Euryarchaeota class WSA2: genomes reveal a uniquely fastidious methyl-reducing methanogen.</title>
        <authorList>
            <person name="Nobu M.K."/>
            <person name="Narihiro T."/>
            <person name="Kuroda K."/>
            <person name="Mei R."/>
            <person name="Liu W.T."/>
        </authorList>
    </citation>
    <scope>NUCLEOTIDE SEQUENCE [LARGE SCALE GENOMIC DNA]</scope>
    <source>
        <strain evidence="7">U1lsi0528_Bin055</strain>
    </source>
</reference>
<evidence type="ECO:0000256" key="3">
    <source>
        <dbReference type="ARBA" id="ARBA00022692"/>
    </source>
</evidence>
<evidence type="ECO:0000256" key="4">
    <source>
        <dbReference type="ARBA" id="ARBA00022989"/>
    </source>
</evidence>
<proteinExistence type="inferred from homology"/>
<dbReference type="STRING" id="1705564.APG08_00707"/>
<evidence type="ECO:0000256" key="5">
    <source>
        <dbReference type="ARBA" id="ARBA00023136"/>
    </source>
</evidence>
<dbReference type="InterPro" id="IPR037294">
    <property type="entry name" value="ABC_BtuC-like"/>
</dbReference>
<evidence type="ECO:0000313" key="7">
    <source>
        <dbReference type="EMBL" id="KYC52425.1"/>
    </source>
</evidence>
<feature type="transmembrane region" description="Helical" evidence="6">
    <location>
        <begin position="128"/>
        <end position="148"/>
    </location>
</feature>
<keyword evidence="3 6" id="KW-0812">Transmembrane</keyword>
<dbReference type="GO" id="GO:0010043">
    <property type="term" value="P:response to zinc ion"/>
    <property type="evidence" value="ECO:0007669"/>
    <property type="project" value="TreeGrafter"/>
</dbReference>
<keyword evidence="5 6" id="KW-0472">Membrane</keyword>